<proteinExistence type="predicted"/>
<keyword evidence="8" id="KW-1185">Reference proteome</keyword>
<keyword evidence="2 4" id="KW-0863">Zinc-finger</keyword>
<name>A0A8I2YGS8_9AGAM</name>
<comment type="caution">
    <text evidence="7">The sequence shown here is derived from an EMBL/GenBank/DDBJ whole genome shotgun (WGS) entry which is preliminary data.</text>
</comment>
<dbReference type="SUPFAM" id="SSF57850">
    <property type="entry name" value="RING/U-box"/>
    <property type="match status" value="1"/>
</dbReference>
<dbReference type="Proteomes" id="UP000683000">
    <property type="component" value="Unassembled WGS sequence"/>
</dbReference>
<dbReference type="PROSITE" id="PS50089">
    <property type="entry name" value="ZF_RING_2"/>
    <property type="match status" value="1"/>
</dbReference>
<dbReference type="GO" id="GO:0008270">
    <property type="term" value="F:zinc ion binding"/>
    <property type="evidence" value="ECO:0007669"/>
    <property type="project" value="UniProtKB-KW"/>
</dbReference>
<evidence type="ECO:0000313" key="8">
    <source>
        <dbReference type="Proteomes" id="UP000683000"/>
    </source>
</evidence>
<dbReference type="Gene3D" id="3.30.40.10">
    <property type="entry name" value="Zinc/RING finger domain, C3HC4 (zinc finger)"/>
    <property type="match status" value="1"/>
</dbReference>
<gene>
    <name evidence="7" type="ORF">JVT61DRAFT_9292</name>
</gene>
<organism evidence="7 8">
    <name type="scientific">Boletus reticuloceps</name>
    <dbReference type="NCBI Taxonomy" id="495285"/>
    <lineage>
        <taxon>Eukaryota</taxon>
        <taxon>Fungi</taxon>
        <taxon>Dikarya</taxon>
        <taxon>Basidiomycota</taxon>
        <taxon>Agaricomycotina</taxon>
        <taxon>Agaricomycetes</taxon>
        <taxon>Agaricomycetidae</taxon>
        <taxon>Boletales</taxon>
        <taxon>Boletineae</taxon>
        <taxon>Boletaceae</taxon>
        <taxon>Boletoideae</taxon>
        <taxon>Boletus</taxon>
    </lineage>
</organism>
<dbReference type="OrthoDB" id="1431934at2759"/>
<dbReference type="Pfam" id="PF13639">
    <property type="entry name" value="zf-RING_2"/>
    <property type="match status" value="1"/>
</dbReference>
<sequence>MASGQRGRLTRPSSDIGTSGARSIFADNPPPVPSKTLPTCDDLDLEEKSSTDSDDLWIQTVDVARELQDEFDSEDRRLRQEHTELAQYIQATFQCSICMDELPEDDVAKVDDCVHTICRSCLRNFVASKIQEHRYPIFCPMCTIAEHSKTQPAMISRFLIEQLGVSEEQSQILTEMELAEFTVQVHCREYGPYTLFIRGREMTRFQQGADGLLL</sequence>
<dbReference type="InterPro" id="IPR017907">
    <property type="entry name" value="Znf_RING_CS"/>
</dbReference>
<dbReference type="InterPro" id="IPR001841">
    <property type="entry name" value="Znf_RING"/>
</dbReference>
<reference evidence="7" key="1">
    <citation type="submission" date="2021-03" db="EMBL/GenBank/DDBJ databases">
        <title>Evolutionary innovations through gain and loss of genes in the ectomycorrhizal Boletales.</title>
        <authorList>
            <person name="Wu G."/>
            <person name="Miyauchi S."/>
            <person name="Morin E."/>
            <person name="Yang Z.-L."/>
            <person name="Xu J."/>
            <person name="Martin F.M."/>
        </authorList>
    </citation>
    <scope>NUCLEOTIDE SEQUENCE</scope>
    <source>
        <strain evidence="7">BR01</strain>
    </source>
</reference>
<dbReference type="AlphaFoldDB" id="A0A8I2YGS8"/>
<evidence type="ECO:0000259" key="6">
    <source>
        <dbReference type="PROSITE" id="PS50089"/>
    </source>
</evidence>
<dbReference type="SMART" id="SM00184">
    <property type="entry name" value="RING"/>
    <property type="match status" value="1"/>
</dbReference>
<keyword evidence="3" id="KW-0862">Zinc</keyword>
<dbReference type="InterPro" id="IPR013083">
    <property type="entry name" value="Znf_RING/FYVE/PHD"/>
</dbReference>
<dbReference type="EMBL" id="JAGFBS010000033">
    <property type="protein sequence ID" value="KAG6371582.1"/>
    <property type="molecule type" value="Genomic_DNA"/>
</dbReference>
<evidence type="ECO:0000256" key="2">
    <source>
        <dbReference type="ARBA" id="ARBA00022771"/>
    </source>
</evidence>
<accession>A0A8I2YGS8</accession>
<keyword evidence="1" id="KW-0479">Metal-binding</keyword>
<evidence type="ECO:0000256" key="5">
    <source>
        <dbReference type="SAM" id="MobiDB-lite"/>
    </source>
</evidence>
<feature type="compositionally biased region" description="Polar residues" evidence="5">
    <location>
        <begin position="11"/>
        <end position="21"/>
    </location>
</feature>
<evidence type="ECO:0000256" key="1">
    <source>
        <dbReference type="ARBA" id="ARBA00022723"/>
    </source>
</evidence>
<dbReference type="PROSITE" id="PS00518">
    <property type="entry name" value="ZF_RING_1"/>
    <property type="match status" value="1"/>
</dbReference>
<protein>
    <recommendedName>
        <fullName evidence="6">RING-type domain-containing protein</fullName>
    </recommendedName>
</protein>
<evidence type="ECO:0000256" key="3">
    <source>
        <dbReference type="ARBA" id="ARBA00022833"/>
    </source>
</evidence>
<feature type="domain" description="RING-type" evidence="6">
    <location>
        <begin position="95"/>
        <end position="143"/>
    </location>
</feature>
<evidence type="ECO:0000313" key="7">
    <source>
        <dbReference type="EMBL" id="KAG6371582.1"/>
    </source>
</evidence>
<feature type="region of interest" description="Disordered" evidence="5">
    <location>
        <begin position="1"/>
        <end position="48"/>
    </location>
</feature>
<evidence type="ECO:0000256" key="4">
    <source>
        <dbReference type="PROSITE-ProRule" id="PRU00175"/>
    </source>
</evidence>